<evidence type="ECO:0000256" key="3">
    <source>
        <dbReference type="ARBA" id="ARBA00022597"/>
    </source>
</evidence>
<keyword evidence="4" id="KW-0808">Transferase</keyword>
<accession>A0A1E5L1K4</accession>
<evidence type="ECO:0000256" key="2">
    <source>
        <dbReference type="ARBA" id="ARBA00022553"/>
    </source>
</evidence>
<dbReference type="PANTHER" id="PTHR34581:SF2">
    <property type="entry name" value="PTS SYSTEM N,N'-DIACETYLCHITOBIOSE-SPECIFIC EIIB COMPONENT"/>
    <property type="match status" value="1"/>
</dbReference>
<dbReference type="InterPro" id="IPR003501">
    <property type="entry name" value="PTS_EIIB_2/3"/>
</dbReference>
<keyword evidence="2" id="KW-0597">Phosphoprotein</keyword>
<name>A0A1E5L1K4_9ENTE</name>
<dbReference type="InterPro" id="IPR036095">
    <property type="entry name" value="PTS_EIIB-like_sf"/>
</dbReference>
<dbReference type="CDD" id="cd05564">
    <property type="entry name" value="PTS_IIB_chitobiose_lichenan"/>
    <property type="match status" value="1"/>
</dbReference>
<dbReference type="EMBL" id="MIEK01000001">
    <property type="protein sequence ID" value="OEH83995.1"/>
    <property type="molecule type" value="Genomic_DNA"/>
</dbReference>
<evidence type="ECO:0000313" key="10">
    <source>
        <dbReference type="Proteomes" id="UP000095256"/>
    </source>
</evidence>
<dbReference type="Gene3D" id="3.40.50.2300">
    <property type="match status" value="1"/>
</dbReference>
<gene>
    <name evidence="9" type="ORF">BCR26_00550</name>
</gene>
<dbReference type="SUPFAM" id="SSF52794">
    <property type="entry name" value="PTS system IIB component-like"/>
    <property type="match status" value="1"/>
</dbReference>
<dbReference type="STRING" id="762845.BCR26_00550"/>
<feature type="domain" description="PTS EIIB type-3" evidence="8">
    <location>
        <begin position="1"/>
        <end position="97"/>
    </location>
</feature>
<evidence type="ECO:0000256" key="5">
    <source>
        <dbReference type="ARBA" id="ARBA00022683"/>
    </source>
</evidence>
<keyword evidence="5" id="KW-0598">Phosphotransferase system</keyword>
<dbReference type="PROSITE" id="PS51100">
    <property type="entry name" value="PTS_EIIB_TYPE_3"/>
    <property type="match status" value="1"/>
</dbReference>
<keyword evidence="10" id="KW-1185">Reference proteome</keyword>
<feature type="modified residue" description="Phosphocysteine; by EIIA" evidence="7">
    <location>
        <position position="8"/>
    </location>
</feature>
<dbReference type="OrthoDB" id="9808134at2"/>
<reference evidence="9 10" key="1">
    <citation type="submission" date="2016-09" db="EMBL/GenBank/DDBJ databases">
        <authorList>
            <person name="Capua I."/>
            <person name="De Benedictis P."/>
            <person name="Joannis T."/>
            <person name="Lombin L.H."/>
            <person name="Cattoli G."/>
        </authorList>
    </citation>
    <scope>NUCLEOTIDE SEQUENCE [LARGE SCALE GENOMIC DNA]</scope>
    <source>
        <strain evidence="9 10">LMG 25899</strain>
    </source>
</reference>
<evidence type="ECO:0000256" key="1">
    <source>
        <dbReference type="ARBA" id="ARBA00022448"/>
    </source>
</evidence>
<dbReference type="InterPro" id="IPR013012">
    <property type="entry name" value="PTS_EIIB_3"/>
</dbReference>
<dbReference type="GO" id="GO:0008982">
    <property type="term" value="F:protein-N(PI)-phosphohistidine-sugar phosphotransferase activity"/>
    <property type="evidence" value="ECO:0007669"/>
    <property type="project" value="InterPro"/>
</dbReference>
<keyword evidence="3 9" id="KW-0762">Sugar transport</keyword>
<proteinExistence type="predicted"/>
<dbReference type="InterPro" id="IPR051819">
    <property type="entry name" value="PTS_sugar-specific_EIIB"/>
</dbReference>
<dbReference type="RefSeq" id="WP_069697006.1">
    <property type="nucleotide sequence ID" value="NZ_JAGGMA010000003.1"/>
</dbReference>
<dbReference type="Proteomes" id="UP000095256">
    <property type="component" value="Unassembled WGS sequence"/>
</dbReference>
<evidence type="ECO:0000313" key="9">
    <source>
        <dbReference type="EMBL" id="OEH83995.1"/>
    </source>
</evidence>
<keyword evidence="6" id="KW-0418">Kinase</keyword>
<dbReference type="GO" id="GO:0009401">
    <property type="term" value="P:phosphoenolpyruvate-dependent sugar phosphotransferase system"/>
    <property type="evidence" value="ECO:0007669"/>
    <property type="project" value="UniProtKB-KW"/>
</dbReference>
<dbReference type="Pfam" id="PF02302">
    <property type="entry name" value="PTS_IIB"/>
    <property type="match status" value="1"/>
</dbReference>
<evidence type="ECO:0000256" key="4">
    <source>
        <dbReference type="ARBA" id="ARBA00022679"/>
    </source>
</evidence>
<dbReference type="PANTHER" id="PTHR34581">
    <property type="entry name" value="PTS SYSTEM N,N'-DIACETYLCHITOBIOSE-SPECIFIC EIIB COMPONENT"/>
    <property type="match status" value="1"/>
</dbReference>
<evidence type="ECO:0000256" key="7">
    <source>
        <dbReference type="PROSITE-ProRule" id="PRU00423"/>
    </source>
</evidence>
<protein>
    <submittedName>
        <fullName evidence="9">PTS sugar transporter subunit IIB</fullName>
    </submittedName>
</protein>
<comment type="caution">
    <text evidence="9">The sequence shown here is derived from an EMBL/GenBank/DDBJ whole genome shotgun (WGS) entry which is preliminary data.</text>
</comment>
<sequence>MKKILLACAGGFSTSMLVAKMKEAAKEKGEEIWIDAVGDSDIEEHLDSDIILLGPQIAHRLEDLRESLSMPVFVIESLDYGTMNGTAVLDFALKEIK</sequence>
<dbReference type="GO" id="GO:0016301">
    <property type="term" value="F:kinase activity"/>
    <property type="evidence" value="ECO:0007669"/>
    <property type="project" value="UniProtKB-KW"/>
</dbReference>
<dbReference type="AlphaFoldDB" id="A0A1E5L1K4"/>
<organism evidence="9 10">
    <name type="scientific">Enterococcus rivorum</name>
    <dbReference type="NCBI Taxonomy" id="762845"/>
    <lineage>
        <taxon>Bacteria</taxon>
        <taxon>Bacillati</taxon>
        <taxon>Bacillota</taxon>
        <taxon>Bacilli</taxon>
        <taxon>Lactobacillales</taxon>
        <taxon>Enterococcaceae</taxon>
        <taxon>Enterococcus</taxon>
    </lineage>
</organism>
<evidence type="ECO:0000259" key="8">
    <source>
        <dbReference type="PROSITE" id="PS51100"/>
    </source>
</evidence>
<keyword evidence="1" id="KW-0813">Transport</keyword>
<evidence type="ECO:0000256" key="6">
    <source>
        <dbReference type="ARBA" id="ARBA00022777"/>
    </source>
</evidence>